<feature type="transmembrane region" description="Helical" evidence="7">
    <location>
        <begin position="112"/>
        <end position="133"/>
    </location>
</feature>
<evidence type="ECO:0000256" key="8">
    <source>
        <dbReference type="SAM" id="MobiDB-lite"/>
    </source>
</evidence>
<evidence type="ECO:0000256" key="1">
    <source>
        <dbReference type="ARBA" id="ARBA00004651"/>
    </source>
</evidence>
<dbReference type="EMBL" id="JAUSQU010000001">
    <property type="protein sequence ID" value="MDP9844039.1"/>
    <property type="molecule type" value="Genomic_DNA"/>
</dbReference>
<keyword evidence="2 7" id="KW-0813">Transport</keyword>
<comment type="caution">
    <text evidence="10">The sequence shown here is derived from an EMBL/GenBank/DDBJ whole genome shotgun (WGS) entry which is preliminary data.</text>
</comment>
<evidence type="ECO:0000256" key="3">
    <source>
        <dbReference type="ARBA" id="ARBA00022475"/>
    </source>
</evidence>
<dbReference type="CDD" id="cd06261">
    <property type="entry name" value="TM_PBP2"/>
    <property type="match status" value="1"/>
</dbReference>
<protein>
    <submittedName>
        <fullName evidence="10">Raffinose/stachyose/melibiose transport system permease protein</fullName>
    </submittedName>
</protein>
<feature type="transmembrane region" description="Helical" evidence="7">
    <location>
        <begin position="145"/>
        <end position="166"/>
    </location>
</feature>
<organism evidence="10 11">
    <name type="scientific">Streptosporangium lutulentum</name>
    <dbReference type="NCBI Taxonomy" id="1461250"/>
    <lineage>
        <taxon>Bacteria</taxon>
        <taxon>Bacillati</taxon>
        <taxon>Actinomycetota</taxon>
        <taxon>Actinomycetes</taxon>
        <taxon>Streptosporangiales</taxon>
        <taxon>Streptosporangiaceae</taxon>
        <taxon>Streptosporangium</taxon>
    </lineage>
</organism>
<dbReference type="PROSITE" id="PS50928">
    <property type="entry name" value="ABC_TM1"/>
    <property type="match status" value="1"/>
</dbReference>
<keyword evidence="11" id="KW-1185">Reference proteome</keyword>
<dbReference type="Gene3D" id="1.10.3720.10">
    <property type="entry name" value="MetI-like"/>
    <property type="match status" value="1"/>
</dbReference>
<evidence type="ECO:0000256" key="2">
    <source>
        <dbReference type="ARBA" id="ARBA00022448"/>
    </source>
</evidence>
<name>A0ABT9QD99_9ACTN</name>
<comment type="similarity">
    <text evidence="7">Belongs to the binding-protein-dependent transport system permease family.</text>
</comment>
<proteinExistence type="inferred from homology"/>
<dbReference type="PANTHER" id="PTHR30193">
    <property type="entry name" value="ABC TRANSPORTER PERMEASE PROTEIN"/>
    <property type="match status" value="1"/>
</dbReference>
<comment type="subcellular location">
    <subcellularLocation>
        <location evidence="1 7">Cell membrane</location>
        <topology evidence="1 7">Multi-pass membrane protein</topology>
    </subcellularLocation>
</comment>
<accession>A0ABT9QD99</accession>
<evidence type="ECO:0000256" key="6">
    <source>
        <dbReference type="ARBA" id="ARBA00023136"/>
    </source>
</evidence>
<sequence length="342" mass="37897">MSAPKGVSELSPPAGERPGDAAASRAATKEAGTPDRRRRRERRRGWVTITLFLLPALVLFCLLVLAPIVIAAYTSLFKWNGLGGLPTDFVGLDNFVRLFEDKVFLGDLQRGLILIVLSLVIQLPLALAIALLLNQRMRGRALYRVVFFAPYVLSEVITAVLFTMVFSPTRGLANHILSLVGLDNLAATWLADPSLVLYSLFLVMTWKYFGFHMILYLAGRQGIPKELTEAAEIDGASGWKAFWYVTLPLLGPTIRISVFLAVIGAIQLFDLVWVLTEGGPIHGSETMAVTMFQQGFKRYQVGYANAISVVMVLISLVFALGYQRYVLRRDTEGAITVMRDQR</sequence>
<feature type="domain" description="ABC transmembrane type-1" evidence="9">
    <location>
        <begin position="108"/>
        <end position="322"/>
    </location>
</feature>
<dbReference type="SUPFAM" id="SSF161098">
    <property type="entry name" value="MetI-like"/>
    <property type="match status" value="1"/>
</dbReference>
<keyword evidence="6 7" id="KW-0472">Membrane</keyword>
<feature type="transmembrane region" description="Helical" evidence="7">
    <location>
        <begin position="195"/>
        <end position="218"/>
    </location>
</feature>
<gene>
    <name evidence="10" type="ORF">J2853_003250</name>
</gene>
<dbReference type="InterPro" id="IPR051393">
    <property type="entry name" value="ABC_transporter_permease"/>
</dbReference>
<dbReference type="RefSeq" id="WP_307558597.1">
    <property type="nucleotide sequence ID" value="NZ_JAUSQU010000001.1"/>
</dbReference>
<dbReference type="InterPro" id="IPR035906">
    <property type="entry name" value="MetI-like_sf"/>
</dbReference>
<evidence type="ECO:0000256" key="4">
    <source>
        <dbReference type="ARBA" id="ARBA00022692"/>
    </source>
</evidence>
<dbReference type="PANTHER" id="PTHR30193:SF37">
    <property type="entry name" value="INNER MEMBRANE ABC TRANSPORTER PERMEASE PROTEIN YCJO"/>
    <property type="match status" value="1"/>
</dbReference>
<dbReference type="Proteomes" id="UP001225356">
    <property type="component" value="Unassembled WGS sequence"/>
</dbReference>
<evidence type="ECO:0000256" key="7">
    <source>
        <dbReference type="RuleBase" id="RU363032"/>
    </source>
</evidence>
<feature type="region of interest" description="Disordered" evidence="8">
    <location>
        <begin position="1"/>
        <end position="39"/>
    </location>
</feature>
<evidence type="ECO:0000313" key="10">
    <source>
        <dbReference type="EMBL" id="MDP9844039.1"/>
    </source>
</evidence>
<dbReference type="Pfam" id="PF00528">
    <property type="entry name" value="BPD_transp_1"/>
    <property type="match status" value="1"/>
</dbReference>
<keyword evidence="3" id="KW-1003">Cell membrane</keyword>
<keyword evidence="5 7" id="KW-1133">Transmembrane helix</keyword>
<evidence type="ECO:0000313" key="11">
    <source>
        <dbReference type="Proteomes" id="UP001225356"/>
    </source>
</evidence>
<evidence type="ECO:0000259" key="9">
    <source>
        <dbReference type="PROSITE" id="PS50928"/>
    </source>
</evidence>
<feature type="transmembrane region" description="Helical" evidence="7">
    <location>
        <begin position="46"/>
        <end position="73"/>
    </location>
</feature>
<feature type="transmembrane region" description="Helical" evidence="7">
    <location>
        <begin position="301"/>
        <end position="322"/>
    </location>
</feature>
<reference evidence="10 11" key="1">
    <citation type="submission" date="2023-07" db="EMBL/GenBank/DDBJ databases">
        <title>Sequencing the genomes of 1000 actinobacteria strains.</title>
        <authorList>
            <person name="Klenk H.-P."/>
        </authorList>
    </citation>
    <scope>NUCLEOTIDE SEQUENCE [LARGE SCALE GENOMIC DNA]</scope>
    <source>
        <strain evidence="10 11">DSM 46740</strain>
    </source>
</reference>
<dbReference type="InterPro" id="IPR000515">
    <property type="entry name" value="MetI-like"/>
</dbReference>
<evidence type="ECO:0000256" key="5">
    <source>
        <dbReference type="ARBA" id="ARBA00022989"/>
    </source>
</evidence>
<keyword evidence="4 7" id="KW-0812">Transmembrane</keyword>